<keyword evidence="9 14" id="KW-0456">Lyase</keyword>
<evidence type="ECO:0000256" key="8">
    <source>
        <dbReference type="ARBA" id="ARBA00023209"/>
    </source>
</evidence>
<gene>
    <name evidence="14" type="primary">psd</name>
    <name evidence="14" type="ORF">GOP25_28580</name>
</gene>
<keyword evidence="10" id="KW-1208">Phospholipid metabolism</keyword>
<reference evidence="14 15" key="1">
    <citation type="submission" date="2019-12" db="EMBL/GenBank/DDBJ databases">
        <authorList>
            <consortium name="GenomeTrakr network: Whole genome sequencing for foodborne pathogen traceback"/>
        </authorList>
    </citation>
    <scope>NUCLEOTIDE SEQUENCE [LARGE SCALE GENOMIC DNA]</scope>
    <source>
        <strain evidence="14 15">PSU-2243</strain>
    </source>
</reference>
<comment type="pathway">
    <text evidence="2">Lipid metabolism.</text>
</comment>
<dbReference type="EMBL" id="AASWIS010000197">
    <property type="protein sequence ID" value="EFH5896040.1"/>
    <property type="molecule type" value="Genomic_DNA"/>
</dbReference>
<evidence type="ECO:0000313" key="14">
    <source>
        <dbReference type="EMBL" id="EFH5896040.1"/>
    </source>
</evidence>
<evidence type="ECO:0000256" key="2">
    <source>
        <dbReference type="ARBA" id="ARBA00005189"/>
    </source>
</evidence>
<dbReference type="InterPro" id="IPR033177">
    <property type="entry name" value="PSD-B"/>
</dbReference>
<comment type="caution">
    <text evidence="14">The sequence shown here is derived from an EMBL/GenBank/DDBJ whole genome shotgun (WGS) entry which is preliminary data.</text>
</comment>
<evidence type="ECO:0000256" key="1">
    <source>
        <dbReference type="ARBA" id="ARBA00001928"/>
    </source>
</evidence>
<sequence length="144" mass="15528">FARNERVICLFDTEFGPMAQILVGATIVGSIETVWAGTITPPREGIIKRWTWPAGENDGSVALLKGQEMGRFKLGSTVINLFAPGKVNLVEQLESLSVTKIGQPLAVSTETFVTPDAEPAPLPAEEIEAEHDASPLVDDKKDQV</sequence>
<dbReference type="Pfam" id="PF02666">
    <property type="entry name" value="PS_Dcarbxylase"/>
    <property type="match status" value="1"/>
</dbReference>
<keyword evidence="6" id="KW-0443">Lipid metabolism</keyword>
<accession>A0A8S7SVB1</accession>
<evidence type="ECO:0000256" key="7">
    <source>
        <dbReference type="ARBA" id="ARBA00023145"/>
    </source>
</evidence>
<comment type="cofactor">
    <cofactor evidence="1">
        <name>pyruvate</name>
        <dbReference type="ChEBI" id="CHEBI:15361"/>
    </cofactor>
</comment>
<dbReference type="GO" id="GO:0004609">
    <property type="term" value="F:phosphatidylserine decarboxylase activity"/>
    <property type="evidence" value="ECO:0007669"/>
    <property type="project" value="UniProtKB-EC"/>
</dbReference>
<dbReference type="PANTHER" id="PTHR10067">
    <property type="entry name" value="PHOSPHATIDYLSERINE DECARBOXYLASE"/>
    <property type="match status" value="1"/>
</dbReference>
<dbReference type="Proteomes" id="UP000531813">
    <property type="component" value="Unassembled WGS sequence"/>
</dbReference>
<dbReference type="PANTHER" id="PTHR10067:SF6">
    <property type="entry name" value="PHOSPHATIDYLSERINE DECARBOXYLASE PROENZYME, MITOCHONDRIAL"/>
    <property type="match status" value="1"/>
</dbReference>
<proteinExistence type="predicted"/>
<dbReference type="EC" id="4.1.1.65" evidence="3"/>
<dbReference type="InterPro" id="IPR003817">
    <property type="entry name" value="PS_Dcarbxylase"/>
</dbReference>
<keyword evidence="5" id="KW-0210">Decarboxylase</keyword>
<keyword evidence="4" id="KW-0444">Lipid biosynthesis</keyword>
<evidence type="ECO:0000256" key="13">
    <source>
        <dbReference type="SAM" id="MobiDB-lite"/>
    </source>
</evidence>
<evidence type="ECO:0000256" key="11">
    <source>
        <dbReference type="ARBA" id="ARBA00023317"/>
    </source>
</evidence>
<dbReference type="AlphaFoldDB" id="A0A8S7SVB1"/>
<feature type="non-terminal residue" evidence="14">
    <location>
        <position position="1"/>
    </location>
</feature>
<evidence type="ECO:0000256" key="4">
    <source>
        <dbReference type="ARBA" id="ARBA00022516"/>
    </source>
</evidence>
<evidence type="ECO:0000256" key="5">
    <source>
        <dbReference type="ARBA" id="ARBA00022793"/>
    </source>
</evidence>
<feature type="region of interest" description="Disordered" evidence="13">
    <location>
        <begin position="114"/>
        <end position="144"/>
    </location>
</feature>
<evidence type="ECO:0000313" key="15">
    <source>
        <dbReference type="Proteomes" id="UP000531813"/>
    </source>
</evidence>
<keyword evidence="11" id="KW-0670">Pyruvate</keyword>
<evidence type="ECO:0000256" key="12">
    <source>
        <dbReference type="ARBA" id="ARBA00024326"/>
    </source>
</evidence>
<organism evidence="14 15">
    <name type="scientific">Escherichia coli</name>
    <dbReference type="NCBI Taxonomy" id="562"/>
    <lineage>
        <taxon>Bacteria</taxon>
        <taxon>Pseudomonadati</taxon>
        <taxon>Pseudomonadota</taxon>
        <taxon>Gammaproteobacteria</taxon>
        <taxon>Enterobacterales</taxon>
        <taxon>Enterobacteriaceae</taxon>
        <taxon>Escherichia</taxon>
    </lineage>
</organism>
<evidence type="ECO:0000256" key="9">
    <source>
        <dbReference type="ARBA" id="ARBA00023239"/>
    </source>
</evidence>
<evidence type="ECO:0000256" key="10">
    <source>
        <dbReference type="ARBA" id="ARBA00023264"/>
    </source>
</evidence>
<dbReference type="NCBIfam" id="TIGR00163">
    <property type="entry name" value="PS_decarb"/>
    <property type="match status" value="1"/>
</dbReference>
<dbReference type="GO" id="GO:0006646">
    <property type="term" value="P:phosphatidylethanolamine biosynthetic process"/>
    <property type="evidence" value="ECO:0007669"/>
    <property type="project" value="TreeGrafter"/>
</dbReference>
<evidence type="ECO:0000256" key="3">
    <source>
        <dbReference type="ARBA" id="ARBA00012243"/>
    </source>
</evidence>
<protein>
    <recommendedName>
        <fullName evidence="3">phosphatidylserine decarboxylase</fullName>
        <ecNumber evidence="3">4.1.1.65</ecNumber>
    </recommendedName>
</protein>
<evidence type="ECO:0000256" key="6">
    <source>
        <dbReference type="ARBA" id="ARBA00023098"/>
    </source>
</evidence>
<keyword evidence="7" id="KW-0865">Zymogen</keyword>
<name>A0A8S7SVB1_ECOLX</name>
<keyword evidence="8" id="KW-0594">Phospholipid biosynthesis</keyword>
<feature type="compositionally biased region" description="Basic and acidic residues" evidence="13">
    <location>
        <begin position="130"/>
        <end position="144"/>
    </location>
</feature>
<comment type="pathway">
    <text evidence="12">Phospholipid metabolism; phosphatidylethanolamine biosynthesis.</text>
</comment>